<evidence type="ECO:0000256" key="1">
    <source>
        <dbReference type="SAM" id="MobiDB-lite"/>
    </source>
</evidence>
<reference evidence="2 3" key="1">
    <citation type="submission" date="2019-06" db="EMBL/GenBank/DDBJ databases">
        <title>Sequencing the genomes of 1000 actinobacteria strains.</title>
        <authorList>
            <person name="Klenk H.-P."/>
        </authorList>
    </citation>
    <scope>NUCLEOTIDE SEQUENCE [LARGE SCALE GENOMIC DNA]</scope>
    <source>
        <strain evidence="2 3">DSM 103495</strain>
    </source>
</reference>
<feature type="compositionally biased region" description="Low complexity" evidence="1">
    <location>
        <begin position="37"/>
        <end position="47"/>
    </location>
</feature>
<keyword evidence="3" id="KW-1185">Reference proteome</keyword>
<dbReference type="Proteomes" id="UP000316331">
    <property type="component" value="Unassembled WGS sequence"/>
</dbReference>
<feature type="region of interest" description="Disordered" evidence="1">
    <location>
        <begin position="247"/>
        <end position="267"/>
    </location>
</feature>
<dbReference type="AlphaFoldDB" id="A0A543FHA2"/>
<feature type="region of interest" description="Disordered" evidence="1">
    <location>
        <begin position="37"/>
        <end position="56"/>
    </location>
</feature>
<evidence type="ECO:0000313" key="3">
    <source>
        <dbReference type="Proteomes" id="UP000316331"/>
    </source>
</evidence>
<gene>
    <name evidence="2" type="ORF">FB390_4969</name>
</gene>
<feature type="region of interest" description="Disordered" evidence="1">
    <location>
        <begin position="1"/>
        <end position="22"/>
    </location>
</feature>
<name>A0A543FHA2_9NOCA</name>
<evidence type="ECO:0000313" key="2">
    <source>
        <dbReference type="EMBL" id="TQM33250.1"/>
    </source>
</evidence>
<organism evidence="2 3">
    <name type="scientific">Nocardia bhagyanarayanae</name>
    <dbReference type="NCBI Taxonomy" id="1215925"/>
    <lineage>
        <taxon>Bacteria</taxon>
        <taxon>Bacillati</taxon>
        <taxon>Actinomycetota</taxon>
        <taxon>Actinomycetes</taxon>
        <taxon>Mycobacteriales</taxon>
        <taxon>Nocardiaceae</taxon>
        <taxon>Nocardia</taxon>
    </lineage>
</organism>
<protein>
    <submittedName>
        <fullName evidence="2">Uncharacterized protein</fullName>
    </submittedName>
</protein>
<feature type="compositionally biased region" description="Basic and acidic residues" evidence="1">
    <location>
        <begin position="256"/>
        <end position="267"/>
    </location>
</feature>
<dbReference type="EMBL" id="VFPG01000001">
    <property type="protein sequence ID" value="TQM33250.1"/>
    <property type="molecule type" value="Genomic_DNA"/>
</dbReference>
<comment type="caution">
    <text evidence="2">The sequence shown here is derived from an EMBL/GenBank/DDBJ whole genome shotgun (WGS) entry which is preliminary data.</text>
</comment>
<accession>A0A543FHA2</accession>
<proteinExistence type="predicted"/>
<sequence>MRTDDECRGSGTGSSVAPVLAGGPVLLDGESVGFRGASGRGRAARAGSRSRVRPSAQRRARIRLSGCSRRQAAGIGRARLKDRFQVAEKFDHEFGELGGVLARGGQHFVDLGGVATIWRMIGSASVGVSLISFSKIRSRRGSSSAPTMVEQSGRCRRVGRAFGARARSSSLAVPSASWVDIWPGSWTPLLPTHFVASSRAPVCGSALVKVANRSPKGIRRRVGLLSEWRGRPSRARGRRAGLSIRSGNVRNRNRSRRDPDSIDPEIRLGRPTTRSVRRDRWWTSGGALFTR</sequence>